<dbReference type="GO" id="GO:0017025">
    <property type="term" value="F:TBP-class protein binding"/>
    <property type="evidence" value="ECO:0000318"/>
    <property type="project" value="GO_Central"/>
</dbReference>
<feature type="domain" description="TFIIB-type" evidence="17">
    <location>
        <begin position="3"/>
        <end position="36"/>
    </location>
</feature>
<reference evidence="18" key="3">
    <citation type="submission" date="2025-09" db="UniProtKB">
        <authorList>
            <consortium name="Ensembl"/>
        </authorList>
    </citation>
    <scope>IDENTIFICATION</scope>
    <source>
        <strain evidence="18">Glennie</strain>
    </source>
</reference>
<evidence type="ECO:0000256" key="10">
    <source>
        <dbReference type="ARBA" id="ARBA00023242"/>
    </source>
</evidence>
<name>A0A6I8P872_ORNAN</name>
<dbReference type="Proteomes" id="UP000002279">
    <property type="component" value="Chromosome 5"/>
</dbReference>
<dbReference type="GeneID" id="100091065"/>
<keyword evidence="8" id="KW-0010">Activator</keyword>
<dbReference type="GeneTree" id="ENSGT00390000002288"/>
<dbReference type="GO" id="GO:0001006">
    <property type="term" value="F:RNA polymerase III type 3 promoter sequence-specific DNA binding"/>
    <property type="evidence" value="ECO:0007669"/>
    <property type="project" value="Ensembl"/>
</dbReference>
<dbReference type="Gene3D" id="2.20.25.10">
    <property type="match status" value="1"/>
</dbReference>
<evidence type="ECO:0000256" key="5">
    <source>
        <dbReference type="ARBA" id="ARBA00022771"/>
    </source>
</evidence>
<protein>
    <recommendedName>
        <fullName evidence="11">Transcription factor IIIB 50 kDa subunit</fullName>
    </recommendedName>
    <alternativeName>
        <fullName evidence="12">B-related factor 2</fullName>
    </alternativeName>
</protein>
<dbReference type="FunFam" id="2.20.25.10:FF:000014">
    <property type="entry name" value="Transcription factor IIIB 50 kDa subunit"/>
    <property type="match status" value="1"/>
</dbReference>
<gene>
    <name evidence="18" type="primary">BRF2</name>
</gene>
<evidence type="ECO:0000256" key="9">
    <source>
        <dbReference type="ARBA" id="ARBA00023163"/>
    </source>
</evidence>
<comment type="similarity">
    <text evidence="2">Belongs to the TFIIB family.</text>
</comment>
<dbReference type="GO" id="GO:0097550">
    <property type="term" value="C:transcription preinitiation complex"/>
    <property type="evidence" value="ECO:0000318"/>
    <property type="project" value="GO_Central"/>
</dbReference>
<dbReference type="OrthoDB" id="2121711at2759"/>
<evidence type="ECO:0000256" key="3">
    <source>
        <dbReference type="ARBA" id="ARBA00022723"/>
    </source>
</evidence>
<dbReference type="CDD" id="cd20555">
    <property type="entry name" value="CYCLIN_BRF2"/>
    <property type="match status" value="1"/>
</dbReference>
<comment type="subcellular location">
    <subcellularLocation>
        <location evidence="1">Nucleus</location>
    </subcellularLocation>
</comment>
<dbReference type="FunFam" id="1.10.472.10:FF:000223">
    <property type="entry name" value="BRF2, RNA polymerase III transcription initiation factor subunit"/>
    <property type="match status" value="1"/>
</dbReference>
<dbReference type="Gene3D" id="1.10.472.10">
    <property type="entry name" value="Cyclin-like"/>
    <property type="match status" value="1"/>
</dbReference>
<evidence type="ECO:0000256" key="2">
    <source>
        <dbReference type="ARBA" id="ARBA00010857"/>
    </source>
</evidence>
<evidence type="ECO:0000256" key="16">
    <source>
        <dbReference type="SAM" id="MobiDB-lite"/>
    </source>
</evidence>
<feature type="compositionally biased region" description="Basic and acidic residues" evidence="16">
    <location>
        <begin position="336"/>
        <end position="347"/>
    </location>
</feature>
<dbReference type="OMA" id="DLPHPAY"/>
<dbReference type="SUPFAM" id="SSF57783">
    <property type="entry name" value="Zinc beta-ribbon"/>
    <property type="match status" value="1"/>
</dbReference>
<evidence type="ECO:0000256" key="11">
    <source>
        <dbReference type="ARBA" id="ARBA00039848"/>
    </source>
</evidence>
<dbReference type="AlphaFoldDB" id="A0A6I8P872"/>
<comment type="function">
    <text evidence="13">General activator of RNA polymerase III transcription. Factor exclusively required for RNA polymerase III transcription of genes with promoter elements upstream of the initiation sites. Contributes to the regulation of gene expression; functions as activator in the absence of oxidative stress. Down-regulates expression of target genes in response to oxidative stress. Overexpression protects cells against apoptosis in response to oxidative stress.</text>
</comment>
<feature type="compositionally biased region" description="Acidic residues" evidence="16">
    <location>
        <begin position="317"/>
        <end position="335"/>
    </location>
</feature>
<evidence type="ECO:0000256" key="1">
    <source>
        <dbReference type="ARBA" id="ARBA00004123"/>
    </source>
</evidence>
<evidence type="ECO:0000313" key="19">
    <source>
        <dbReference type="Proteomes" id="UP000002279"/>
    </source>
</evidence>
<dbReference type="GO" id="GO:0006359">
    <property type="term" value="P:regulation of transcription by RNA polymerase III"/>
    <property type="evidence" value="ECO:0007669"/>
    <property type="project" value="Ensembl"/>
</dbReference>
<evidence type="ECO:0000256" key="6">
    <source>
        <dbReference type="ARBA" id="ARBA00022833"/>
    </source>
</evidence>
<dbReference type="GO" id="GO:0034599">
    <property type="term" value="P:cellular response to oxidative stress"/>
    <property type="evidence" value="ECO:0007669"/>
    <property type="project" value="Ensembl"/>
</dbReference>
<keyword evidence="9" id="KW-0804">Transcription</keyword>
<dbReference type="GO" id="GO:0000126">
    <property type="term" value="C:transcription factor TFIIIB complex"/>
    <property type="evidence" value="ECO:0007669"/>
    <property type="project" value="Ensembl"/>
</dbReference>
<evidence type="ECO:0000259" key="17">
    <source>
        <dbReference type="PROSITE" id="PS51134"/>
    </source>
</evidence>
<keyword evidence="4" id="KW-0677">Repeat</keyword>
<dbReference type="GO" id="GO:0008270">
    <property type="term" value="F:zinc ion binding"/>
    <property type="evidence" value="ECO:0007669"/>
    <property type="project" value="UniProtKB-KW"/>
</dbReference>
<accession>A0A6I8P872</accession>
<dbReference type="RefSeq" id="XP_028920837.1">
    <property type="nucleotide sequence ID" value="XM_029065004.2"/>
</dbReference>
<reference evidence="18" key="2">
    <citation type="submission" date="2025-08" db="UniProtKB">
        <authorList>
            <consortium name="Ensembl"/>
        </authorList>
    </citation>
    <scope>IDENTIFICATION</scope>
    <source>
        <strain evidence="18">Glennie</strain>
    </source>
</reference>
<feature type="region of interest" description="Disordered" evidence="16">
    <location>
        <begin position="407"/>
        <end position="426"/>
    </location>
</feature>
<dbReference type="SUPFAM" id="SSF47954">
    <property type="entry name" value="Cyclin-like"/>
    <property type="match status" value="1"/>
</dbReference>
<evidence type="ECO:0000256" key="7">
    <source>
        <dbReference type="ARBA" id="ARBA00023015"/>
    </source>
</evidence>
<evidence type="ECO:0000256" key="8">
    <source>
        <dbReference type="ARBA" id="ARBA00023159"/>
    </source>
</evidence>
<sequence length="426" mass="47806">MAGRSRCPECGSGEVVEDAHYAQTQVVCAQCGCVLTEGLLTTTFADEEHLREVTYSRSTGESEQVSRSQLRGLRRVKDLCRVLQLPATFEDTAISYYRRAFQHPALRAARIQKKEVLVGCCVLVTCRQHNWPLTMGTVCSLLYADLELFSAAYLQVVKLLGLDVPALSLADLVKTYCGSFKVSQASPSVPAKFAEDKEKLVSRTVQLVELASDTWLVTGRQPVPVITAAAYLAWQSLRPGGRLTCPLARFCQLAGVDLPHPAYLRLQELLAILLRMAGKLAWLRLLSPDKRTVVKHIGDLLQHRHLLIRRAFRERVEQDEEEDEEQEEREEEGPEEERRPQEEKGSDRPSVPQRGKRPASPPPLLPPCLLRPQKRPCPRPPDTHITGYEDISDSELEQYLRTHEEVKEFQKAQAASQKAVGTPDPS</sequence>
<evidence type="ECO:0000256" key="14">
    <source>
        <dbReference type="ARBA" id="ARBA00047087"/>
    </source>
</evidence>
<dbReference type="PROSITE" id="PS51134">
    <property type="entry name" value="ZF_TFIIB"/>
    <property type="match status" value="1"/>
</dbReference>
<dbReference type="InterPro" id="IPR000812">
    <property type="entry name" value="TFIIB"/>
</dbReference>
<dbReference type="PANTHER" id="PTHR11618:SF5">
    <property type="entry name" value="TRANSCRIPTION FACTOR IIIB 50 KDA SUBUNIT"/>
    <property type="match status" value="1"/>
</dbReference>
<proteinExistence type="inferred from homology"/>
<keyword evidence="10" id="KW-0539">Nucleus</keyword>
<dbReference type="GO" id="GO:0005634">
    <property type="term" value="C:nucleus"/>
    <property type="evidence" value="ECO:0000318"/>
    <property type="project" value="GO_Central"/>
</dbReference>
<organism evidence="18 19">
    <name type="scientific">Ornithorhynchus anatinus</name>
    <name type="common">Duckbill platypus</name>
    <dbReference type="NCBI Taxonomy" id="9258"/>
    <lineage>
        <taxon>Eukaryota</taxon>
        <taxon>Metazoa</taxon>
        <taxon>Chordata</taxon>
        <taxon>Craniata</taxon>
        <taxon>Vertebrata</taxon>
        <taxon>Euteleostomi</taxon>
        <taxon>Mammalia</taxon>
        <taxon>Monotremata</taxon>
        <taxon>Ornithorhynchidae</taxon>
        <taxon>Ornithorhynchus</taxon>
    </lineage>
</organism>
<keyword evidence="7" id="KW-0805">Transcription regulation</keyword>
<evidence type="ECO:0000256" key="12">
    <source>
        <dbReference type="ARBA" id="ARBA00042630"/>
    </source>
</evidence>
<dbReference type="FunFam" id="1.10.472.10:FF:000046">
    <property type="entry name" value="Transcription factor IIIB 50 kDa subunit"/>
    <property type="match status" value="1"/>
</dbReference>
<dbReference type="GO" id="GO:0070897">
    <property type="term" value="P:transcription preinitiation complex assembly"/>
    <property type="evidence" value="ECO:0007669"/>
    <property type="project" value="InterPro"/>
</dbReference>
<reference evidence="18 19" key="1">
    <citation type="journal article" date="2008" name="Nature">
        <title>Genome analysis of the platypus reveals unique signatures of evolution.</title>
        <authorList>
            <person name="Warren W.C."/>
            <person name="Hillier L.W."/>
            <person name="Marshall Graves J.A."/>
            <person name="Birney E."/>
            <person name="Ponting C.P."/>
            <person name="Grutzner F."/>
            <person name="Belov K."/>
            <person name="Miller W."/>
            <person name="Clarke L."/>
            <person name="Chinwalla A.T."/>
            <person name="Yang S.P."/>
            <person name="Heger A."/>
            <person name="Locke D.P."/>
            <person name="Miethke P."/>
            <person name="Waters P.D."/>
            <person name="Veyrunes F."/>
            <person name="Fulton L."/>
            <person name="Fulton B."/>
            <person name="Graves T."/>
            <person name="Wallis J."/>
            <person name="Puente X.S."/>
            <person name="Lopez-Otin C."/>
            <person name="Ordonez G.R."/>
            <person name="Eichler E.E."/>
            <person name="Chen L."/>
            <person name="Cheng Z."/>
            <person name="Deakin J.E."/>
            <person name="Alsop A."/>
            <person name="Thompson K."/>
            <person name="Kirby P."/>
            <person name="Papenfuss A.T."/>
            <person name="Wakefield M.J."/>
            <person name="Olender T."/>
            <person name="Lancet D."/>
            <person name="Huttley G.A."/>
            <person name="Smit A.F."/>
            <person name="Pask A."/>
            <person name="Temple-Smith P."/>
            <person name="Batzer M.A."/>
            <person name="Walker J.A."/>
            <person name="Konkel M.K."/>
            <person name="Harris R.S."/>
            <person name="Whittington C.M."/>
            <person name="Wong E.S."/>
            <person name="Gemmell N.J."/>
            <person name="Buschiazzo E."/>
            <person name="Vargas Jentzsch I.M."/>
            <person name="Merkel A."/>
            <person name="Schmitz J."/>
            <person name="Zemann A."/>
            <person name="Churakov G."/>
            <person name="Kriegs J.O."/>
            <person name="Brosius J."/>
            <person name="Murchison E.P."/>
            <person name="Sachidanandam R."/>
            <person name="Smith C."/>
            <person name="Hannon G.J."/>
            <person name="Tsend-Ayush E."/>
            <person name="McMillan D."/>
            <person name="Attenborough R."/>
            <person name="Rens W."/>
            <person name="Ferguson-Smith M."/>
            <person name="Lefevre C.M."/>
            <person name="Sharp J.A."/>
            <person name="Nicholas K.R."/>
            <person name="Ray D.A."/>
            <person name="Kube M."/>
            <person name="Reinhardt R."/>
            <person name="Pringle T.H."/>
            <person name="Taylor J."/>
            <person name="Jones R.C."/>
            <person name="Nixon B."/>
            <person name="Dacheux J.L."/>
            <person name="Niwa H."/>
            <person name="Sekita Y."/>
            <person name="Huang X."/>
            <person name="Stark A."/>
            <person name="Kheradpour P."/>
            <person name="Kellis M."/>
            <person name="Flicek P."/>
            <person name="Chen Y."/>
            <person name="Webber C."/>
            <person name="Hardison R."/>
            <person name="Nelson J."/>
            <person name="Hallsworth-Pepin K."/>
            <person name="Delehaunty K."/>
            <person name="Markovic C."/>
            <person name="Minx P."/>
            <person name="Feng Y."/>
            <person name="Kremitzki C."/>
            <person name="Mitreva M."/>
            <person name="Glasscock J."/>
            <person name="Wylie T."/>
            <person name="Wohldmann P."/>
            <person name="Thiru P."/>
            <person name="Nhan M.N."/>
            <person name="Pohl C.S."/>
            <person name="Smith S.M."/>
            <person name="Hou S."/>
            <person name="Nefedov M."/>
            <person name="de Jong P.J."/>
            <person name="Renfree M.B."/>
            <person name="Mardis E.R."/>
            <person name="Wilson R.K."/>
        </authorList>
    </citation>
    <scope>NUCLEOTIDE SEQUENCE [LARGE SCALE GENOMIC DNA]</scope>
    <source>
        <strain evidence="18 19">Glennie</strain>
    </source>
</reference>
<dbReference type="InterPro" id="IPR013137">
    <property type="entry name" value="Znf_TFIIB"/>
</dbReference>
<dbReference type="CTD" id="55290"/>
<dbReference type="GO" id="GO:0016251">
    <property type="term" value="F:RNA polymerase II general transcription initiation factor activity"/>
    <property type="evidence" value="ECO:0000318"/>
    <property type="project" value="GO_Central"/>
</dbReference>
<dbReference type="Ensembl" id="ENSOANT00000073961.1">
    <property type="protein sequence ID" value="ENSOANP00000050124.1"/>
    <property type="gene ID" value="ENSOANG00000048233.1"/>
</dbReference>
<keyword evidence="5 15" id="KW-0863">Zinc-finger</keyword>
<comment type="subunit">
    <text evidence="14">Component of TFIIIB complexes. The TFIIIB complex has two activities, alpha and beta. The TFIIIB-alpha activity complex is composed of TBP, BDP1, and a complex containing both BRF2 and at least four stably associated proteins; this complex inhibits the transcription by pol III via its phosphorylation by CK2; YY1 facilitates the TFIIIB-alpha complex formation. Interacts with TBP; this interaction promotes recruitment of BRF2 to TATA box-containing promoters. Interacts with TBP and the BURE sequence (GC-rich sequence downstream from the TATA box) to form a strong ternary complex which is joined by BDP1; this ternary complex stimulates pol III transcription. Forms a trimeric complex composed of TBP, BRF2 and mini-SNAPc complex (SNAP43, SNAP50, and the N-terminal third of SNAP190) on the promoter. Assembly of the TBP-BRF2 complex is stimulated by SNAP190. Interacts with MAF1 and SNAPC4.</text>
</comment>
<dbReference type="FunCoup" id="A0A6I8P872">
    <property type="interactions" value="783"/>
</dbReference>
<dbReference type="Bgee" id="ENSOANG00000048233">
    <property type="expression patterns" value="Expressed in fibroblast and 7 other cell types or tissues"/>
</dbReference>
<dbReference type="Pfam" id="PF21886">
    <property type="entry name" value="BRF2-like_C_cyclin_rpt"/>
    <property type="match status" value="1"/>
</dbReference>
<evidence type="ECO:0000256" key="13">
    <source>
        <dbReference type="ARBA" id="ARBA00045875"/>
    </source>
</evidence>
<evidence type="ECO:0000256" key="15">
    <source>
        <dbReference type="PROSITE-ProRule" id="PRU00469"/>
    </source>
</evidence>
<evidence type="ECO:0000313" key="18">
    <source>
        <dbReference type="Ensembl" id="ENSOANP00000050124.1"/>
    </source>
</evidence>
<keyword evidence="3" id="KW-0479">Metal-binding</keyword>
<dbReference type="InParanoid" id="A0A6I8P872"/>
<dbReference type="KEGG" id="oaa:100091065"/>
<keyword evidence="19" id="KW-1185">Reference proteome</keyword>
<evidence type="ECO:0000256" key="4">
    <source>
        <dbReference type="ARBA" id="ARBA00022737"/>
    </source>
</evidence>
<dbReference type="InterPro" id="IPR036915">
    <property type="entry name" value="Cyclin-like_sf"/>
</dbReference>
<feature type="region of interest" description="Disordered" evidence="16">
    <location>
        <begin position="316"/>
        <end position="392"/>
    </location>
</feature>
<dbReference type="PANTHER" id="PTHR11618">
    <property type="entry name" value="TRANSCRIPTION INITIATION FACTOR IIB-RELATED"/>
    <property type="match status" value="1"/>
</dbReference>
<dbReference type="InterPro" id="IPR054078">
    <property type="entry name" value="BRF2-like_C"/>
</dbReference>
<keyword evidence="6" id="KW-0862">Zinc</keyword>